<accession>A0AAE9VN15</accession>
<dbReference type="KEGG" id="dce:O6P33_12725"/>
<dbReference type="PANTHER" id="PTHR35602:SF3">
    <property type="entry name" value="ESTERASE YQIA"/>
    <property type="match status" value="1"/>
</dbReference>
<name>A0AAE9VN15_9GAMM</name>
<dbReference type="AlphaFoldDB" id="A0AAE9VN15"/>
<evidence type="ECO:0000313" key="1">
    <source>
        <dbReference type="EMBL" id="WBE25193.1"/>
    </source>
</evidence>
<proteinExistence type="predicted"/>
<dbReference type="SUPFAM" id="SSF53474">
    <property type="entry name" value="alpha/beta-Hydrolases"/>
    <property type="match status" value="1"/>
</dbReference>
<evidence type="ECO:0000313" key="2">
    <source>
        <dbReference type="Proteomes" id="UP001212189"/>
    </source>
</evidence>
<gene>
    <name evidence="1" type="ORF">O6P33_12725</name>
</gene>
<organism evidence="1 2">
    <name type="scientific">Denitrificimonas caeni</name>
    <dbReference type="NCBI Taxonomy" id="521720"/>
    <lineage>
        <taxon>Bacteria</taxon>
        <taxon>Pseudomonadati</taxon>
        <taxon>Pseudomonadota</taxon>
        <taxon>Gammaproteobacteria</taxon>
        <taxon>Pseudomonadales</taxon>
        <taxon>Pseudomonadaceae</taxon>
        <taxon>Denitrificimonas</taxon>
    </lineage>
</organism>
<sequence>MSNSVSVVYIHGFNSSPASFKAQQVRKAWSQLGLPAEQLLIPELHHHPQQAIAQLQVAIEQLERPVLVGSSLGGYYATYLAERYGLQALLINPAVRPHRLFDEFVAEQENLYSGERWLLTDSHLQALAALEVPPPRDAQRFCVWLQTGDETLDYCLAEQYYAGCSVHIEEGGDHGFQRFSEHLPALFAFVGLTPSALQSLDLSAFE</sequence>
<dbReference type="PANTHER" id="PTHR35602">
    <property type="entry name" value="ESTERASE YQIA-RELATED"/>
    <property type="match status" value="1"/>
</dbReference>
<dbReference type="InterPro" id="IPR029058">
    <property type="entry name" value="AB_hydrolase_fold"/>
</dbReference>
<dbReference type="Gene3D" id="3.40.50.1820">
    <property type="entry name" value="alpha/beta hydrolase"/>
    <property type="match status" value="1"/>
</dbReference>
<dbReference type="EMBL" id="CP114976">
    <property type="protein sequence ID" value="WBE25193.1"/>
    <property type="molecule type" value="Genomic_DNA"/>
</dbReference>
<dbReference type="Proteomes" id="UP001212189">
    <property type="component" value="Chromosome"/>
</dbReference>
<dbReference type="InterPro" id="IPR008886">
    <property type="entry name" value="UPF0227/Esterase_YqiA"/>
</dbReference>
<dbReference type="Pfam" id="PF05728">
    <property type="entry name" value="UPF0227"/>
    <property type="match status" value="1"/>
</dbReference>
<keyword evidence="2" id="KW-1185">Reference proteome</keyword>
<reference evidence="1 2" key="1">
    <citation type="submission" date="2022-12" db="EMBL/GenBank/DDBJ databases">
        <title>Coexistence and Characterization of a Novel Tigecycline Resistance gene tet(X) variant and blaNDM-1 in a Pseudomonas caeni Isolate of Chicken Origin.</title>
        <authorList>
            <person name="Lu X."/>
            <person name="Zhang L."/>
            <person name="Li R."/>
            <person name="Wang Z."/>
        </authorList>
    </citation>
    <scope>NUCLEOTIDE SEQUENCE [LARGE SCALE GENOMIC DNA]</scope>
    <source>
        <strain evidence="1 2">CE14</strain>
    </source>
</reference>
<dbReference type="RefSeq" id="WP_269818138.1">
    <property type="nucleotide sequence ID" value="NZ_CP114976.1"/>
</dbReference>
<protein>
    <submittedName>
        <fullName evidence="1">Esterase</fullName>
    </submittedName>
</protein>